<name>A0A6I6JYD3_9BACT</name>
<organism evidence="2 3">
    <name type="scientific">Maribellus comscasis</name>
    <dbReference type="NCBI Taxonomy" id="2681766"/>
    <lineage>
        <taxon>Bacteria</taxon>
        <taxon>Pseudomonadati</taxon>
        <taxon>Bacteroidota</taxon>
        <taxon>Bacteroidia</taxon>
        <taxon>Marinilabiliales</taxon>
        <taxon>Prolixibacteraceae</taxon>
        <taxon>Maribellus</taxon>
    </lineage>
</organism>
<feature type="domain" description="FHA" evidence="1">
    <location>
        <begin position="8"/>
        <end position="43"/>
    </location>
</feature>
<reference evidence="2 3" key="1">
    <citation type="submission" date="2019-11" db="EMBL/GenBank/DDBJ databases">
        <authorList>
            <person name="Zheng R.K."/>
            <person name="Sun C.M."/>
        </authorList>
    </citation>
    <scope>NUCLEOTIDE SEQUENCE [LARGE SCALE GENOMIC DNA]</scope>
    <source>
        <strain evidence="2 3">WC007</strain>
    </source>
</reference>
<dbReference type="InterPro" id="IPR000253">
    <property type="entry name" value="FHA_dom"/>
</dbReference>
<sequence>MGGRLFRFVSRVHCSFKRQSKTFFLLDNRNGTCTICLQQRVQRKQIVV</sequence>
<dbReference type="EMBL" id="CP046401">
    <property type="protein sequence ID" value="QGY48176.1"/>
    <property type="molecule type" value="Genomic_DNA"/>
</dbReference>
<dbReference type="AlphaFoldDB" id="A0A6I6JYD3"/>
<dbReference type="KEGG" id="mcos:GM418_20855"/>
<evidence type="ECO:0000259" key="1">
    <source>
        <dbReference type="Pfam" id="PF00498"/>
    </source>
</evidence>
<dbReference type="Proteomes" id="UP000428260">
    <property type="component" value="Chromosome"/>
</dbReference>
<protein>
    <recommendedName>
        <fullName evidence="1">FHA domain-containing protein</fullName>
    </recommendedName>
</protein>
<proteinExistence type="predicted"/>
<accession>A0A6I6JYD3</accession>
<dbReference type="Pfam" id="PF00498">
    <property type="entry name" value="FHA"/>
    <property type="match status" value="1"/>
</dbReference>
<evidence type="ECO:0000313" key="2">
    <source>
        <dbReference type="EMBL" id="QGY48176.1"/>
    </source>
</evidence>
<gene>
    <name evidence="2" type="ORF">GM418_20855</name>
</gene>
<evidence type="ECO:0000313" key="3">
    <source>
        <dbReference type="Proteomes" id="UP000428260"/>
    </source>
</evidence>
<keyword evidence="3" id="KW-1185">Reference proteome</keyword>